<dbReference type="Pfam" id="PF03368">
    <property type="entry name" value="Dicer_dimer"/>
    <property type="match status" value="1"/>
</dbReference>
<dbReference type="GO" id="GO:0030422">
    <property type="term" value="P:siRNA processing"/>
    <property type="evidence" value="ECO:0007669"/>
    <property type="project" value="TreeGrafter"/>
</dbReference>
<dbReference type="STRING" id="105351.A0A401KN53"/>
<evidence type="ECO:0000259" key="13">
    <source>
        <dbReference type="PROSITE" id="PS51194"/>
    </source>
</evidence>
<dbReference type="CDD" id="cd00593">
    <property type="entry name" value="RIBOc"/>
    <property type="match status" value="1"/>
</dbReference>
<evidence type="ECO:0000313" key="15">
    <source>
        <dbReference type="EMBL" id="GCB20704.1"/>
    </source>
</evidence>
<dbReference type="GO" id="GO:0005634">
    <property type="term" value="C:nucleus"/>
    <property type="evidence" value="ECO:0007669"/>
    <property type="project" value="TreeGrafter"/>
</dbReference>
<reference evidence="15 16" key="1">
    <citation type="submission" date="2016-09" db="EMBL/GenBank/DDBJ databases">
        <title>Aspergillus awamori IFM 58123T.</title>
        <authorList>
            <person name="Kusuya Y."/>
            <person name="Shimizu M."/>
            <person name="Takahashi H."/>
            <person name="Yaguchi T."/>
        </authorList>
    </citation>
    <scope>NUCLEOTIDE SEQUENCE [LARGE SCALE GENOMIC DNA]</scope>
    <source>
        <strain evidence="15 16">IFM 58123</strain>
    </source>
</reference>
<protein>
    <submittedName>
        <fullName evidence="15">Dicer-like protein 2-2</fullName>
    </submittedName>
</protein>
<dbReference type="CDD" id="cd18034">
    <property type="entry name" value="DEXHc_dicer"/>
    <property type="match status" value="1"/>
</dbReference>
<dbReference type="GO" id="GO:0050688">
    <property type="term" value="P:regulation of defense response to virus"/>
    <property type="evidence" value="ECO:0007669"/>
    <property type="project" value="UniProtKB-KW"/>
</dbReference>
<dbReference type="PROSITE" id="PS50142">
    <property type="entry name" value="RNASE_3_2"/>
    <property type="match status" value="2"/>
</dbReference>
<dbReference type="EMBL" id="BDHI01000007">
    <property type="protein sequence ID" value="GCB20704.1"/>
    <property type="molecule type" value="Genomic_DNA"/>
</dbReference>
<evidence type="ECO:0000256" key="5">
    <source>
        <dbReference type="ARBA" id="ARBA00022806"/>
    </source>
</evidence>
<proteinExistence type="inferred from homology"/>
<dbReference type="InterPro" id="IPR005034">
    <property type="entry name" value="Dicer_dimerisation"/>
</dbReference>
<evidence type="ECO:0000256" key="10">
    <source>
        <dbReference type="PROSITE-ProRule" id="PRU00657"/>
    </source>
</evidence>
<evidence type="ECO:0000256" key="8">
    <source>
        <dbReference type="ARBA" id="ARBA00023118"/>
    </source>
</evidence>
<evidence type="ECO:0000256" key="7">
    <source>
        <dbReference type="ARBA" id="ARBA00022884"/>
    </source>
</evidence>
<dbReference type="GO" id="GO:0051607">
    <property type="term" value="P:defense response to virus"/>
    <property type="evidence" value="ECO:0007669"/>
    <property type="project" value="UniProtKB-KW"/>
</dbReference>
<evidence type="ECO:0000256" key="6">
    <source>
        <dbReference type="ARBA" id="ARBA00022840"/>
    </source>
</evidence>
<dbReference type="PANTHER" id="PTHR14950">
    <property type="entry name" value="DICER-RELATED"/>
    <property type="match status" value="1"/>
</dbReference>
<evidence type="ECO:0000313" key="16">
    <source>
        <dbReference type="Proteomes" id="UP000286921"/>
    </source>
</evidence>
<evidence type="ECO:0000256" key="1">
    <source>
        <dbReference type="ARBA" id="ARBA00022721"/>
    </source>
</evidence>
<keyword evidence="1" id="KW-0930">Antiviral protein</keyword>
<dbReference type="PROSITE" id="PS51327">
    <property type="entry name" value="DICER_DSRBF"/>
    <property type="match status" value="1"/>
</dbReference>
<keyword evidence="8" id="KW-0051">Antiviral defense</keyword>
<keyword evidence="6" id="KW-0067">ATP-binding</keyword>
<dbReference type="SUPFAM" id="SSF69065">
    <property type="entry name" value="RNase III domain-like"/>
    <property type="match status" value="2"/>
</dbReference>
<gene>
    <name evidence="15" type="ORF">AAWM_03589</name>
</gene>
<dbReference type="Gene3D" id="3.40.50.300">
    <property type="entry name" value="P-loop containing nucleotide triphosphate hydrolases"/>
    <property type="match status" value="2"/>
</dbReference>
<evidence type="ECO:0000256" key="4">
    <source>
        <dbReference type="ARBA" id="ARBA00022801"/>
    </source>
</evidence>
<dbReference type="InterPro" id="IPR001650">
    <property type="entry name" value="Helicase_C-like"/>
</dbReference>
<keyword evidence="3" id="KW-0547">Nucleotide-binding</keyword>
<feature type="domain" description="RNase III" evidence="11">
    <location>
        <begin position="879"/>
        <end position="1023"/>
    </location>
</feature>
<evidence type="ECO:0000256" key="2">
    <source>
        <dbReference type="ARBA" id="ARBA00022737"/>
    </source>
</evidence>
<dbReference type="PROSITE" id="PS51194">
    <property type="entry name" value="HELICASE_CTER"/>
    <property type="match status" value="1"/>
</dbReference>
<dbReference type="PROSITE" id="PS51192">
    <property type="entry name" value="HELICASE_ATP_BIND_1"/>
    <property type="match status" value="1"/>
</dbReference>
<dbReference type="SUPFAM" id="SSF52540">
    <property type="entry name" value="P-loop containing nucleoside triphosphate hydrolases"/>
    <property type="match status" value="1"/>
</dbReference>
<dbReference type="InterPro" id="IPR036389">
    <property type="entry name" value="RNase_III_sf"/>
</dbReference>
<comment type="similarity">
    <text evidence="10">Belongs to the helicase family. Dicer subfamily.</text>
</comment>
<keyword evidence="5" id="KW-0347">Helicase</keyword>
<dbReference type="PANTHER" id="PTHR14950:SF37">
    <property type="entry name" value="ENDORIBONUCLEASE DICER"/>
    <property type="match status" value="1"/>
</dbReference>
<evidence type="ECO:0000256" key="3">
    <source>
        <dbReference type="ARBA" id="ARBA00022741"/>
    </source>
</evidence>
<dbReference type="Pfam" id="PF00271">
    <property type="entry name" value="Helicase_C"/>
    <property type="match status" value="1"/>
</dbReference>
<keyword evidence="7 10" id="KW-0694">RNA-binding</keyword>
<organism evidence="15 16">
    <name type="scientific">Aspergillus awamori</name>
    <name type="common">Black koji mold</name>
    <dbReference type="NCBI Taxonomy" id="105351"/>
    <lineage>
        <taxon>Eukaryota</taxon>
        <taxon>Fungi</taxon>
        <taxon>Dikarya</taxon>
        <taxon>Ascomycota</taxon>
        <taxon>Pezizomycotina</taxon>
        <taxon>Eurotiomycetes</taxon>
        <taxon>Eurotiomycetidae</taxon>
        <taxon>Eurotiales</taxon>
        <taxon>Aspergillaceae</taxon>
        <taxon>Aspergillus</taxon>
    </lineage>
</organism>
<dbReference type="InterPro" id="IPR036047">
    <property type="entry name" value="F-box-like_dom_sf"/>
</dbReference>
<feature type="domain" description="Dicer dsRNA-binding fold" evidence="14">
    <location>
        <begin position="526"/>
        <end position="620"/>
    </location>
</feature>
<accession>A0A401KN53</accession>
<name>A0A401KN53_ASPAW</name>
<feature type="domain" description="Helicase ATP-binding" evidence="12">
    <location>
        <begin position="30"/>
        <end position="209"/>
    </location>
</feature>
<keyword evidence="4" id="KW-0378">Hydrolase</keyword>
<dbReference type="Pfam" id="PF00270">
    <property type="entry name" value="DEAD"/>
    <property type="match status" value="1"/>
</dbReference>
<dbReference type="InterPro" id="IPR001810">
    <property type="entry name" value="F-box_dom"/>
</dbReference>
<dbReference type="Pfam" id="PF00646">
    <property type="entry name" value="F-box"/>
    <property type="match status" value="1"/>
</dbReference>
<evidence type="ECO:0000259" key="11">
    <source>
        <dbReference type="PROSITE" id="PS50142"/>
    </source>
</evidence>
<dbReference type="Proteomes" id="UP000286921">
    <property type="component" value="Unassembled WGS sequence"/>
</dbReference>
<dbReference type="SUPFAM" id="SSF81383">
    <property type="entry name" value="F-box domain"/>
    <property type="match status" value="1"/>
</dbReference>
<dbReference type="GO" id="GO:0004386">
    <property type="term" value="F:helicase activity"/>
    <property type="evidence" value="ECO:0007669"/>
    <property type="project" value="UniProtKB-KW"/>
</dbReference>
<dbReference type="GO" id="GO:0005737">
    <property type="term" value="C:cytoplasm"/>
    <property type="evidence" value="ECO:0007669"/>
    <property type="project" value="TreeGrafter"/>
</dbReference>
<dbReference type="Gene3D" id="1.10.1520.10">
    <property type="entry name" value="Ribonuclease III domain"/>
    <property type="match status" value="2"/>
</dbReference>
<evidence type="ECO:0000259" key="14">
    <source>
        <dbReference type="PROSITE" id="PS51327"/>
    </source>
</evidence>
<comment type="caution">
    <text evidence="15">The sequence shown here is derived from an EMBL/GenBank/DDBJ whole genome shotgun (WGS) entry which is preliminary data.</text>
</comment>
<comment type="function">
    <text evidence="9">Dicer-like endonuclease involved in cleaving double-stranded RNA in the RNA interference (RNAi) pathway. Produces 21 to 25 bp dsRNAs (siRNAs) which target the selective destruction of homologous RNAs leading to sequence-specific suppression of gene expression, called post-transcriptional gene silencing (PTGS). Part of a broad host defense response against viral infection and transposons.</text>
</comment>
<sequence length="1694" mass="192091">MASSTDYHADSTPGTTSNMELRIREYQLEMLNESLKRNVIVVMPTGTGKTQVAILRILADIDKGDSDKFVWLLCPTVALSEQHTHTIRNRVPSMWCRGFTSRDQVEHWKDKAIWDNALSGIKIAVSTYQVLYDALTHGFVKLSQMSLLIFDEAHHCKKDHVANKIMQVHYHNQPQSGVQNLPKILGLTASPILSDLSSLENVESNLGSICKTPRQYYAQLLQFTNRPLILPRLPSYTIPDCSVKAPILEKLCGILSSEDEVPSSSKMRSKQLKHIRRFIQSSESINQELGIWAATEYMRKSIMHFKESMRMSAEKTNISNHGKDFAMEILTRLGKLQDCSAAMQPEEISPMCQCLLDELSKAYREGFCGLVFVTQRATVLALKWLIENHPLTSRLFTCGTFIETLEKFRQGSLNLIITTDALEEGIDVPACNTVLNFNCQLSLKSFIQRRGRARRENSQFIIIMEDESGPRYLKRLEMEEIELVQKLQNAERRQIPANELDFDKYERISFSLDIDRTGARLIMREAVGYLYNFCSKLPAQPYVSNKPLFTYERNNYGRFRAVVKLPSNLDPSLQSFSSSRSWSRLKYAREDAALQAYKALYQAGLVNDYLVPTQVSDHLEGDIIFRSHYSIQNQLDPWQDIALSWKLDSQLYAHNLRIIRPEEDEIHLHMILPTQLDTTIHIPLFIDYCTTYTVILTPGHPITTDVSLCQQVTNLIFQSVYRDHCSRKNLDYAFLLVPGLEETKLIEFLERYSGSVSLTELLNQEATPSALGLLRSHTRPSRPLLVEPWVAGECFLSDELSISSFDAKVKYMTNRRNFLSHGNLAAGKSTNSEPRIGLEANVKSMSVRDFFVDKLPFMFAQVALFTPSISHEVEVHMIAQILRQELSLRSVTPWKRIDLLAIAIRPTSIEHRATFRSLAFIGDAFMKYLFAMQLFLHHHLWHEGLLSSLKQKNLSDAGLAHAIQQSGLGKFLISKHLNGKRWVPPLVSGIEPASNEARQRSIGAATLADMTKAVVGAAFIDGGLNQAAACASVMFPKLKSWNASSLHDVDMEELLGYTFTDKSLAVESMTHPSCTGLVQTTSYRRLSFLGASVLEWIVSLKSAFTNNTFLTFIAITFNQVHRNVTTCSIRLWDFLRLHSDALSAELSDFVQKSSEKVDAIKHELWEQRFYPWSIFGAVFIDSQATLASCDALAEKLGIVPLLEHFISHQITTDHPKDTLQAILPGRKVSYQICVDKEHPGTLRCSALADSSEIASVEGQMNDEVIKMQAAETAVRLLRKGFALSRHREHIPNPIQKFSHATPEALYKLMREDTRRDRVCEVSSICYISRTERINMKLEKEQTRPSHFEDIPENEIIELASYHRRDFDLAVIRINPHDHEHVRSSISQPLESLSTSTGLGKLELLHLELIHEVCLYLDIESLFRFRQVSRHAQQYVSTSRFYRETTTHALDALCVLLRTKVANRFTLAELFTALCTRDCTLCSSSFGGFLFLPTLLRCCFSCLPKGRLPRLVPYTDAKWYISSKSKAKSSGLASLLPVLRTIPGIYSMQEVSIKGRKQLVTMDDLIRIVGSKPSSDEEAVWTAARSYANLPFMVTTALPYLDRVSGRVEDGVSCSGCQVSLEEALTEESRLGPDGLGIRDRVYSHEGFIGHFRECPKAQEVWKLRKNGTSVARISEFVRRRGYFKERDVVMSFHS</sequence>
<dbReference type="SMART" id="SM00490">
    <property type="entry name" value="HELICc"/>
    <property type="match status" value="1"/>
</dbReference>
<feature type="domain" description="Helicase C-terminal" evidence="13">
    <location>
        <begin position="355"/>
        <end position="495"/>
    </location>
</feature>
<dbReference type="SMART" id="SM00487">
    <property type="entry name" value="DEXDc"/>
    <property type="match status" value="1"/>
</dbReference>
<dbReference type="GO" id="GO:0005524">
    <property type="term" value="F:ATP binding"/>
    <property type="evidence" value="ECO:0007669"/>
    <property type="project" value="UniProtKB-KW"/>
</dbReference>
<keyword evidence="2" id="KW-0677">Repeat</keyword>
<dbReference type="InterPro" id="IPR011545">
    <property type="entry name" value="DEAD/DEAH_box_helicase_dom"/>
</dbReference>
<dbReference type="Pfam" id="PF00636">
    <property type="entry name" value="Ribonuclease_3"/>
    <property type="match status" value="1"/>
</dbReference>
<dbReference type="InterPro" id="IPR027417">
    <property type="entry name" value="P-loop_NTPase"/>
</dbReference>
<evidence type="ECO:0000259" key="12">
    <source>
        <dbReference type="PROSITE" id="PS51192"/>
    </source>
</evidence>
<dbReference type="GO" id="GO:0003723">
    <property type="term" value="F:RNA binding"/>
    <property type="evidence" value="ECO:0007669"/>
    <property type="project" value="UniProtKB-UniRule"/>
</dbReference>
<dbReference type="InterPro" id="IPR038248">
    <property type="entry name" value="Dicer_dimer_sf"/>
</dbReference>
<dbReference type="SMART" id="SM00535">
    <property type="entry name" value="RIBOc"/>
    <property type="match status" value="1"/>
</dbReference>
<evidence type="ECO:0000256" key="9">
    <source>
        <dbReference type="ARBA" id="ARBA00025403"/>
    </source>
</evidence>
<feature type="domain" description="RNase III" evidence="11">
    <location>
        <begin position="1051"/>
        <end position="1099"/>
    </location>
</feature>
<keyword evidence="16" id="KW-1185">Reference proteome</keyword>
<dbReference type="InterPro" id="IPR000999">
    <property type="entry name" value="RNase_III_dom"/>
</dbReference>
<dbReference type="GO" id="GO:0004525">
    <property type="term" value="F:ribonuclease III activity"/>
    <property type="evidence" value="ECO:0007669"/>
    <property type="project" value="InterPro"/>
</dbReference>
<dbReference type="InterPro" id="IPR014001">
    <property type="entry name" value="Helicase_ATP-bd"/>
</dbReference>
<dbReference type="Gene3D" id="3.30.160.380">
    <property type="entry name" value="Dicer dimerisation domain"/>
    <property type="match status" value="1"/>
</dbReference>